<evidence type="ECO:0000256" key="8">
    <source>
        <dbReference type="ARBA" id="ARBA00045517"/>
    </source>
</evidence>
<evidence type="ECO:0000256" key="7">
    <source>
        <dbReference type="ARBA" id="ARBA00033453"/>
    </source>
</evidence>
<dbReference type="GO" id="GO:0001669">
    <property type="term" value="C:acrosomal vesicle"/>
    <property type="evidence" value="ECO:0007669"/>
    <property type="project" value="UniProtKB-SubCell"/>
</dbReference>
<reference evidence="11 12" key="1">
    <citation type="journal article" date="2012" name="Genome Biol.">
        <title>Sequencing three crocodilian genomes to illuminate the evolution of archosaurs and amniotes.</title>
        <authorList>
            <person name="St John J.A."/>
            <person name="Braun E.L."/>
            <person name="Isberg S.R."/>
            <person name="Miles L.G."/>
            <person name="Chong A.Y."/>
            <person name="Gongora J."/>
            <person name="Dalzell P."/>
            <person name="Moran C."/>
            <person name="Bed'hom B."/>
            <person name="Abzhanov A."/>
            <person name="Burgess S.C."/>
            <person name="Cooksey A.M."/>
            <person name="Castoe T.A."/>
            <person name="Crawford N.G."/>
            <person name="Densmore L.D."/>
            <person name="Drew J.C."/>
            <person name="Edwards S.V."/>
            <person name="Faircloth B.C."/>
            <person name="Fujita M.K."/>
            <person name="Greenwold M.J."/>
            <person name="Hoffmann F.G."/>
            <person name="Howard J.M."/>
            <person name="Iguchi T."/>
            <person name="Janes D.E."/>
            <person name="Khan S.Y."/>
            <person name="Kohno S."/>
            <person name="de Koning A.J."/>
            <person name="Lance S.L."/>
            <person name="McCarthy F.M."/>
            <person name="McCormack J.E."/>
            <person name="Merchant M.E."/>
            <person name="Peterson D.G."/>
            <person name="Pollock D.D."/>
            <person name="Pourmand N."/>
            <person name="Raney B.J."/>
            <person name="Roessler K.A."/>
            <person name="Sanford J.R."/>
            <person name="Sawyer R.H."/>
            <person name="Schmidt C.J."/>
            <person name="Triplett E.W."/>
            <person name="Tuberville T.D."/>
            <person name="Venegas-Anaya M."/>
            <person name="Howard J.T."/>
            <person name="Jarvis E.D."/>
            <person name="Guillette L.J.Jr."/>
            <person name="Glenn T.C."/>
            <person name="Green R.E."/>
            <person name="Ray D.A."/>
        </authorList>
    </citation>
    <scope>NUCLEOTIDE SEQUENCE [LARGE SCALE GENOMIC DNA]</scope>
    <source>
        <strain evidence="11">KSC_2009_1</strain>
    </source>
</reference>
<proteinExistence type="predicted"/>
<dbReference type="OrthoDB" id="9009946at2759"/>
<feature type="region of interest" description="Disordered" evidence="9">
    <location>
        <begin position="274"/>
        <end position="317"/>
    </location>
</feature>
<evidence type="ECO:0000256" key="1">
    <source>
        <dbReference type="ARBA" id="ARBA00004218"/>
    </source>
</evidence>
<dbReference type="Pfam" id="PF07222">
    <property type="entry name" value="PBP_sp32"/>
    <property type="match status" value="1"/>
</dbReference>
<dbReference type="CTD" id="84519"/>
<evidence type="ECO:0000256" key="4">
    <source>
        <dbReference type="ARBA" id="ARBA00022729"/>
    </source>
</evidence>
<comment type="caution">
    <text evidence="11">The sequence shown here is derived from an EMBL/GenBank/DDBJ whole genome shotgun (WGS) entry which is preliminary data.</text>
</comment>
<feature type="chain" id="PRO_5007584970" description="Acrosin-binding protein" evidence="10">
    <location>
        <begin position="21"/>
        <end position="317"/>
    </location>
</feature>
<evidence type="ECO:0000256" key="2">
    <source>
        <dbReference type="ARBA" id="ARBA00018940"/>
    </source>
</evidence>
<dbReference type="eggNOG" id="ENOG502R6TS">
    <property type="taxonomic scope" value="Eukaryota"/>
</dbReference>
<keyword evidence="4 10" id="KW-0732">Signal</keyword>
<evidence type="ECO:0000256" key="10">
    <source>
        <dbReference type="SAM" id="SignalP"/>
    </source>
</evidence>
<dbReference type="InterPro" id="IPR009865">
    <property type="entry name" value="Proacrosin-bd"/>
</dbReference>
<evidence type="ECO:0000256" key="6">
    <source>
        <dbReference type="ARBA" id="ARBA00032734"/>
    </source>
</evidence>
<dbReference type="EMBL" id="AKHW03006231">
    <property type="protein sequence ID" value="KYO22296.1"/>
    <property type="molecule type" value="Genomic_DNA"/>
</dbReference>
<dbReference type="GeneID" id="102573427"/>
<name>A0A151MCN8_ALLMI</name>
<dbReference type="KEGG" id="amj:102573427"/>
<dbReference type="PANTHER" id="PTHR21362">
    <property type="entry name" value="ACROSIN-BINDING PROTEIN"/>
    <property type="match status" value="1"/>
</dbReference>
<dbReference type="Proteomes" id="UP000050525">
    <property type="component" value="Unassembled WGS sequence"/>
</dbReference>
<evidence type="ECO:0000313" key="12">
    <source>
        <dbReference type="Proteomes" id="UP000050525"/>
    </source>
</evidence>
<gene>
    <name evidence="11" type="primary">ACRBP</name>
    <name evidence="11" type="ORF">Y1Q_0002898</name>
</gene>
<dbReference type="STRING" id="8496.A0A151MCN8"/>
<accession>A0A151MCN8</accession>
<feature type="compositionally biased region" description="Basic and acidic residues" evidence="9">
    <location>
        <begin position="155"/>
        <end position="168"/>
    </location>
</feature>
<protein>
    <recommendedName>
        <fullName evidence="2">Acrosin-binding protein</fullName>
    </recommendedName>
    <alternativeName>
        <fullName evidence="6">Acrosin-binding protein, 60 kDa form</fullName>
    </alternativeName>
    <alternativeName>
        <fullName evidence="7">Proacrosin-binding protein sp32</fullName>
    </alternativeName>
</protein>
<dbReference type="RefSeq" id="XP_014459379.2">
    <property type="nucleotide sequence ID" value="XM_014603893.3"/>
</dbReference>
<evidence type="ECO:0000256" key="9">
    <source>
        <dbReference type="SAM" id="MobiDB-lite"/>
    </source>
</evidence>
<dbReference type="GO" id="GO:0005634">
    <property type="term" value="C:nucleus"/>
    <property type="evidence" value="ECO:0007669"/>
    <property type="project" value="TreeGrafter"/>
</dbReference>
<evidence type="ECO:0000313" key="11">
    <source>
        <dbReference type="EMBL" id="KYO22296.1"/>
    </source>
</evidence>
<keyword evidence="3" id="KW-0597">Phosphoprotein</keyword>
<comment type="function">
    <text evidence="8">Acrosomal protein that maintains proacrosin (pro-ACR) as an enzymatically inactive zymogen in the acrosome. Involved also in the acrosome formation.</text>
</comment>
<keyword evidence="12" id="KW-1185">Reference proteome</keyword>
<dbReference type="PANTHER" id="PTHR21362:SF1">
    <property type="entry name" value="ACROSIN-BINDING PROTEIN"/>
    <property type="match status" value="1"/>
</dbReference>
<organism evidence="11 12">
    <name type="scientific">Alligator mississippiensis</name>
    <name type="common">American alligator</name>
    <dbReference type="NCBI Taxonomy" id="8496"/>
    <lineage>
        <taxon>Eukaryota</taxon>
        <taxon>Metazoa</taxon>
        <taxon>Chordata</taxon>
        <taxon>Craniata</taxon>
        <taxon>Vertebrata</taxon>
        <taxon>Euteleostomi</taxon>
        <taxon>Archelosauria</taxon>
        <taxon>Archosauria</taxon>
        <taxon>Crocodylia</taxon>
        <taxon>Alligatoridae</taxon>
        <taxon>Alligatorinae</taxon>
        <taxon>Alligator</taxon>
    </lineage>
</organism>
<keyword evidence="5" id="KW-0968">Cytoplasmic vesicle</keyword>
<sequence>MMGLHFLSCGLLVAFLHSLALPLCGKSPPAPGTPLSDSEYQVFFSALLSSQKANMFCQIRRTQGCYDPNIIWLDQHENHGWIPEGSVCTNLPEASLFQTFCEFAQYRCTTRKFYIKRILCPDLPPPKKSPAQAERPHTMGSWAKSDSLALTSPPKKPDSRHLKEDRRQHTDIRLYPHIDAILKYAYAVSGQEPMPKGFLHVMPVRQRTQERLDVPGHLQGQAVTALSETSLRVKLSTKIERGTKQHIDYVIEQLINLAFSLEGSLDVKTTPVPVGTELDQKGSNSGAQEEVPVASFTGRENPEDLIPVQSDISISRR</sequence>
<dbReference type="AlphaFoldDB" id="A0A151MCN8"/>
<evidence type="ECO:0000256" key="5">
    <source>
        <dbReference type="ARBA" id="ARBA00023329"/>
    </source>
</evidence>
<feature type="signal peptide" evidence="10">
    <location>
        <begin position="1"/>
        <end position="20"/>
    </location>
</feature>
<feature type="region of interest" description="Disordered" evidence="9">
    <location>
        <begin position="125"/>
        <end position="168"/>
    </location>
</feature>
<evidence type="ECO:0000256" key="3">
    <source>
        <dbReference type="ARBA" id="ARBA00022553"/>
    </source>
</evidence>
<comment type="subcellular location">
    <subcellularLocation>
        <location evidence="1">Cytoplasmic vesicle</location>
        <location evidence="1">Secretory vesicle</location>
        <location evidence="1">Acrosome</location>
    </subcellularLocation>
</comment>